<evidence type="ECO:0000259" key="2">
    <source>
        <dbReference type="Pfam" id="PF13628"/>
    </source>
</evidence>
<dbReference type="AlphaFoldDB" id="A0AAN1XZ30"/>
<dbReference type="EMBL" id="AP025523">
    <property type="protein sequence ID" value="BDE06968.1"/>
    <property type="molecule type" value="Genomic_DNA"/>
</dbReference>
<evidence type="ECO:0000313" key="3">
    <source>
        <dbReference type="EMBL" id="BDE06968.1"/>
    </source>
</evidence>
<feature type="compositionally biased region" description="Pro residues" evidence="1">
    <location>
        <begin position="202"/>
        <end position="216"/>
    </location>
</feature>
<sequence>MRMPASDADFVRALAAGNTAELEEAKYIVNRTKDATVRAFAQHMIDDHSSAAVKLEAATRGTNLAPAPPSTDTNPMGARAVAMLSAESGTQADNDYMRLQAPQHQHALALLQWESQNGQNAGLKTVANALIPTVQQHLQMTQQFLAAHNLTPYAPPGVNPVPGNPNGTPAVNGGSTLNNNGSGGTTGNPIVAPTYAPTGSGTPPPVAPSPAASPKP</sequence>
<accession>A0AAN1XZ30</accession>
<dbReference type="KEGG" id="vab:WPS_22440"/>
<protein>
    <recommendedName>
        <fullName evidence="2">DUF4142 domain-containing protein</fullName>
    </recommendedName>
</protein>
<dbReference type="RefSeq" id="WP_317994591.1">
    <property type="nucleotide sequence ID" value="NZ_AP025523.1"/>
</dbReference>
<gene>
    <name evidence="3" type="ORF">WPS_22440</name>
</gene>
<feature type="region of interest" description="Disordered" evidence="1">
    <location>
        <begin position="156"/>
        <end position="216"/>
    </location>
</feature>
<dbReference type="InterPro" id="IPR025419">
    <property type="entry name" value="DUF4142"/>
</dbReference>
<dbReference type="InterPro" id="IPR012347">
    <property type="entry name" value="Ferritin-like"/>
</dbReference>
<name>A0AAN1XZ30_UNVUL</name>
<evidence type="ECO:0000256" key="1">
    <source>
        <dbReference type="SAM" id="MobiDB-lite"/>
    </source>
</evidence>
<feature type="domain" description="DUF4142" evidence="2">
    <location>
        <begin position="6"/>
        <end position="143"/>
    </location>
</feature>
<reference evidence="3 4" key="1">
    <citation type="journal article" date="2022" name="ISME Commun">
        <title>Vulcanimicrobium alpinus gen. nov. sp. nov., the first cultivated representative of the candidate phylum 'Eremiobacterota', is a metabolically versatile aerobic anoxygenic phototroph.</title>
        <authorList>
            <person name="Yabe S."/>
            <person name="Muto K."/>
            <person name="Abe K."/>
            <person name="Yokota A."/>
            <person name="Staudigel H."/>
            <person name="Tebo B.M."/>
        </authorList>
    </citation>
    <scope>NUCLEOTIDE SEQUENCE [LARGE SCALE GENOMIC DNA]</scope>
    <source>
        <strain evidence="3 4">WC8-2</strain>
    </source>
</reference>
<feature type="compositionally biased region" description="Low complexity" evidence="1">
    <location>
        <begin position="164"/>
        <end position="180"/>
    </location>
</feature>
<evidence type="ECO:0000313" key="4">
    <source>
        <dbReference type="Proteomes" id="UP001317532"/>
    </source>
</evidence>
<dbReference type="Gene3D" id="1.20.1260.10">
    <property type="match status" value="1"/>
</dbReference>
<dbReference type="Pfam" id="PF13628">
    <property type="entry name" value="DUF4142"/>
    <property type="match status" value="1"/>
</dbReference>
<proteinExistence type="predicted"/>
<dbReference type="PANTHER" id="PTHR38593:SF1">
    <property type="entry name" value="BLR2558 PROTEIN"/>
    <property type="match status" value="1"/>
</dbReference>
<keyword evidence="4" id="KW-1185">Reference proteome</keyword>
<dbReference type="PANTHER" id="PTHR38593">
    <property type="entry name" value="BLR2558 PROTEIN"/>
    <property type="match status" value="1"/>
</dbReference>
<organism evidence="3 4">
    <name type="scientific">Vulcanimicrobium alpinum</name>
    <dbReference type="NCBI Taxonomy" id="3016050"/>
    <lineage>
        <taxon>Bacteria</taxon>
        <taxon>Bacillati</taxon>
        <taxon>Vulcanimicrobiota</taxon>
        <taxon>Vulcanimicrobiia</taxon>
        <taxon>Vulcanimicrobiales</taxon>
        <taxon>Vulcanimicrobiaceae</taxon>
        <taxon>Vulcanimicrobium</taxon>
    </lineage>
</organism>
<dbReference type="Proteomes" id="UP001317532">
    <property type="component" value="Chromosome"/>
</dbReference>